<comment type="caution">
    <text evidence="1">The sequence shown here is derived from an EMBL/GenBank/DDBJ whole genome shotgun (WGS) entry which is preliminary data.</text>
</comment>
<evidence type="ECO:0000313" key="1">
    <source>
        <dbReference type="EMBL" id="GAA4386052.1"/>
    </source>
</evidence>
<organism evidence="1 2">
    <name type="scientific">Tsukamurella soli</name>
    <dbReference type="NCBI Taxonomy" id="644556"/>
    <lineage>
        <taxon>Bacteria</taxon>
        <taxon>Bacillati</taxon>
        <taxon>Actinomycetota</taxon>
        <taxon>Actinomycetes</taxon>
        <taxon>Mycobacteriales</taxon>
        <taxon>Tsukamurellaceae</taxon>
        <taxon>Tsukamurella</taxon>
    </lineage>
</organism>
<dbReference type="Proteomes" id="UP001500635">
    <property type="component" value="Unassembled WGS sequence"/>
</dbReference>
<reference evidence="2" key="1">
    <citation type="journal article" date="2019" name="Int. J. Syst. Evol. Microbiol.">
        <title>The Global Catalogue of Microorganisms (GCM) 10K type strain sequencing project: providing services to taxonomists for standard genome sequencing and annotation.</title>
        <authorList>
            <consortium name="The Broad Institute Genomics Platform"/>
            <consortium name="The Broad Institute Genome Sequencing Center for Infectious Disease"/>
            <person name="Wu L."/>
            <person name="Ma J."/>
        </authorList>
    </citation>
    <scope>NUCLEOTIDE SEQUENCE [LARGE SCALE GENOMIC DNA]</scope>
    <source>
        <strain evidence="2">JCM 17688</strain>
    </source>
</reference>
<protein>
    <submittedName>
        <fullName evidence="1">Uncharacterized protein</fullName>
    </submittedName>
</protein>
<dbReference type="Pfam" id="PF19736">
    <property type="entry name" value="DUF6226"/>
    <property type="match status" value="1"/>
</dbReference>
<dbReference type="EMBL" id="BAABFR010000008">
    <property type="protein sequence ID" value="GAA4386052.1"/>
    <property type="molecule type" value="Genomic_DNA"/>
</dbReference>
<sequence length="242" mass="26223">MSGEPRGSTEKPVAISRLAAVRWATVSLYVRPSIPVREYRDESGAVIEYGTRWGAASPPNDSYSRTSNLDRFEPLHAVAGALIDHLADTYAVTVTPVAADDTGRRHTTIKTLTIAPRSVDAAPLLLRLTDFPAVEVAAGITHHVVYPDCGCDACDETWEDAAADLETLVLAVAAGTFNEQITLPTHWNIAGGKASVHHQLAAPDGSYRESSEHSVTSTDELRAAAARLDARPDRCWQPWTRR</sequence>
<accession>A0ABP8J6T6</accession>
<proteinExistence type="predicted"/>
<dbReference type="InterPro" id="IPR045773">
    <property type="entry name" value="DUF6226"/>
</dbReference>
<name>A0ABP8J6T6_9ACTN</name>
<evidence type="ECO:0000313" key="2">
    <source>
        <dbReference type="Proteomes" id="UP001500635"/>
    </source>
</evidence>
<keyword evidence="2" id="KW-1185">Reference proteome</keyword>
<gene>
    <name evidence="1" type="ORF">GCM10023147_08810</name>
</gene>